<evidence type="ECO:0000313" key="2">
    <source>
        <dbReference type="EMBL" id="KAJ5438089.1"/>
    </source>
</evidence>
<dbReference type="AlphaFoldDB" id="A0AAD6FYK4"/>
<organism evidence="2 3">
    <name type="scientific">Penicillium daleae</name>
    <dbReference type="NCBI Taxonomy" id="63821"/>
    <lineage>
        <taxon>Eukaryota</taxon>
        <taxon>Fungi</taxon>
        <taxon>Dikarya</taxon>
        <taxon>Ascomycota</taxon>
        <taxon>Pezizomycotina</taxon>
        <taxon>Eurotiomycetes</taxon>
        <taxon>Eurotiomycetidae</taxon>
        <taxon>Eurotiales</taxon>
        <taxon>Aspergillaceae</taxon>
        <taxon>Penicillium</taxon>
    </lineage>
</organism>
<accession>A0AAD6FYK4</accession>
<feature type="chain" id="PRO_5041944637" description="Hydrophobin" evidence="1">
    <location>
        <begin position="22"/>
        <end position="111"/>
    </location>
</feature>
<reference evidence="2" key="2">
    <citation type="journal article" date="2023" name="IMA Fungus">
        <title>Comparative genomic study of the Penicillium genus elucidates a diverse pangenome and 15 lateral gene transfer events.</title>
        <authorList>
            <person name="Petersen C."/>
            <person name="Sorensen T."/>
            <person name="Nielsen M.R."/>
            <person name="Sondergaard T.E."/>
            <person name="Sorensen J.L."/>
            <person name="Fitzpatrick D.A."/>
            <person name="Frisvad J.C."/>
            <person name="Nielsen K.L."/>
        </authorList>
    </citation>
    <scope>NUCLEOTIDE SEQUENCE</scope>
    <source>
        <strain evidence="2">IBT 16125</strain>
    </source>
</reference>
<name>A0AAD6FYK4_9EURO</name>
<evidence type="ECO:0008006" key="4">
    <source>
        <dbReference type="Google" id="ProtNLM"/>
    </source>
</evidence>
<dbReference type="EMBL" id="JAPVEA010000008">
    <property type="protein sequence ID" value="KAJ5438089.1"/>
    <property type="molecule type" value="Genomic_DNA"/>
</dbReference>
<evidence type="ECO:0000256" key="1">
    <source>
        <dbReference type="SAM" id="SignalP"/>
    </source>
</evidence>
<proteinExistence type="predicted"/>
<dbReference type="RefSeq" id="XP_056761318.1">
    <property type="nucleotide sequence ID" value="XM_056912469.1"/>
</dbReference>
<protein>
    <recommendedName>
        <fullName evidence="4">Hydrophobin</fullName>
    </recommendedName>
</protein>
<comment type="caution">
    <text evidence="2">The sequence shown here is derived from an EMBL/GenBank/DDBJ whole genome shotgun (WGS) entry which is preliminary data.</text>
</comment>
<dbReference type="GeneID" id="81602712"/>
<sequence>MLVKNIIAAFALAGLATATPAENIQARANSGTCGTATNPLTSHAWCCVSALPLNIFFIQGVGSNCVQAIHGAGNTFTCPTSGNTLTRQSFLCCGNNQIPSTGATPNVVCTA</sequence>
<reference evidence="2" key="1">
    <citation type="submission" date="2022-12" db="EMBL/GenBank/DDBJ databases">
        <authorList>
            <person name="Petersen C."/>
        </authorList>
    </citation>
    <scope>NUCLEOTIDE SEQUENCE</scope>
    <source>
        <strain evidence="2">IBT 16125</strain>
    </source>
</reference>
<gene>
    <name evidence="2" type="ORF">N7458_009087</name>
</gene>
<keyword evidence="1" id="KW-0732">Signal</keyword>
<keyword evidence="3" id="KW-1185">Reference proteome</keyword>
<evidence type="ECO:0000313" key="3">
    <source>
        <dbReference type="Proteomes" id="UP001213681"/>
    </source>
</evidence>
<feature type="signal peptide" evidence="1">
    <location>
        <begin position="1"/>
        <end position="21"/>
    </location>
</feature>
<dbReference type="Proteomes" id="UP001213681">
    <property type="component" value="Unassembled WGS sequence"/>
</dbReference>